<reference evidence="1 2" key="1">
    <citation type="submission" date="2024-02" db="EMBL/GenBank/DDBJ databases">
        <title>High-quality chromosome-scale genome assembly of Pensacola bahiagrass (Paspalum notatum Flugge var. saurae).</title>
        <authorList>
            <person name="Vega J.M."/>
            <person name="Podio M."/>
            <person name="Orjuela J."/>
            <person name="Siena L.A."/>
            <person name="Pessino S.C."/>
            <person name="Combes M.C."/>
            <person name="Mariac C."/>
            <person name="Albertini E."/>
            <person name="Pupilli F."/>
            <person name="Ortiz J.P.A."/>
            <person name="Leblanc O."/>
        </authorList>
    </citation>
    <scope>NUCLEOTIDE SEQUENCE [LARGE SCALE GENOMIC DNA]</scope>
    <source>
        <strain evidence="1">R1</strain>
        <tissue evidence="1">Leaf</tissue>
    </source>
</reference>
<keyword evidence="2" id="KW-1185">Reference proteome</keyword>
<dbReference type="AlphaFoldDB" id="A0AAQ3SSC4"/>
<protein>
    <submittedName>
        <fullName evidence="1">Uncharacterized protein</fullName>
    </submittedName>
</protein>
<evidence type="ECO:0000313" key="1">
    <source>
        <dbReference type="EMBL" id="WVZ59087.1"/>
    </source>
</evidence>
<organism evidence="1 2">
    <name type="scientific">Paspalum notatum var. saurae</name>
    <dbReference type="NCBI Taxonomy" id="547442"/>
    <lineage>
        <taxon>Eukaryota</taxon>
        <taxon>Viridiplantae</taxon>
        <taxon>Streptophyta</taxon>
        <taxon>Embryophyta</taxon>
        <taxon>Tracheophyta</taxon>
        <taxon>Spermatophyta</taxon>
        <taxon>Magnoliopsida</taxon>
        <taxon>Liliopsida</taxon>
        <taxon>Poales</taxon>
        <taxon>Poaceae</taxon>
        <taxon>PACMAD clade</taxon>
        <taxon>Panicoideae</taxon>
        <taxon>Andropogonodae</taxon>
        <taxon>Paspaleae</taxon>
        <taxon>Paspalinae</taxon>
        <taxon>Paspalum</taxon>
    </lineage>
</organism>
<accession>A0AAQ3SSC4</accession>
<sequence length="388" mass="42379">MKRLQRETFSDVMKLKDKHDQIEHILSLYRSGKGFQLLDLPVHVKIALSAVGALFLVDGNEFKQAKETLDNLGKRTGLSSTFVIESKTRGKDTIAAELSTKFGEGAQFGEAAGGRPIELTRLQYSAQINKWLSMILVPFGAQCNNFLHSSSMVQNLQSQAFFDGPPSFLEHHNCAAGLRIEGSKFTASLAELVFGSGGLDSGDGGTNRMTTFGQVSYKPSNDVKLNLSGLWQVCLSSHRFNNLAILAIPLGSLKPEHPGTATTERMVTVRGASPAARSAASAIALMADCELYETLRAEGWFQIERCSHGATRWGFTLSDVPDNELGWGVRVGGTAAGTKRQQQLQHLDMEGFLNFNLGKGARLQPGLVYARMGEKMTPALFLRSSWFM</sequence>
<dbReference type="Proteomes" id="UP001341281">
    <property type="component" value="Chromosome 02"/>
</dbReference>
<name>A0AAQ3SSC4_PASNO</name>
<proteinExistence type="predicted"/>
<dbReference type="EMBL" id="CP144746">
    <property type="protein sequence ID" value="WVZ59087.1"/>
    <property type="molecule type" value="Genomic_DNA"/>
</dbReference>
<evidence type="ECO:0000313" key="2">
    <source>
        <dbReference type="Proteomes" id="UP001341281"/>
    </source>
</evidence>
<gene>
    <name evidence="1" type="ORF">U9M48_009287</name>
</gene>
<dbReference type="PANTHER" id="PTHR35097:SF2">
    <property type="entry name" value="OS10G0438300 PROTEIN"/>
    <property type="match status" value="1"/>
</dbReference>
<dbReference type="PANTHER" id="PTHR35097">
    <property type="entry name" value="GDSL ESTERASE/LIPASE"/>
    <property type="match status" value="1"/>
</dbReference>